<protein>
    <recommendedName>
        <fullName evidence="8">ABC transmembrane type-1 domain-containing protein</fullName>
    </recommendedName>
</protein>
<dbReference type="RefSeq" id="WP_101882502.1">
    <property type="nucleotide sequence ID" value="NZ_JAAIMS010000018.1"/>
</dbReference>
<keyword evidence="2 7" id="KW-0813">Transport</keyword>
<dbReference type="SUPFAM" id="SSF161098">
    <property type="entry name" value="MetI-like"/>
    <property type="match status" value="1"/>
</dbReference>
<evidence type="ECO:0000313" key="9">
    <source>
        <dbReference type="EMBL" id="PLT86257.1"/>
    </source>
</evidence>
<dbReference type="InterPro" id="IPR050901">
    <property type="entry name" value="BP-dep_ABC_trans_perm"/>
</dbReference>
<dbReference type="GO" id="GO:0005886">
    <property type="term" value="C:plasma membrane"/>
    <property type="evidence" value="ECO:0007669"/>
    <property type="project" value="UniProtKB-SubCell"/>
</dbReference>
<gene>
    <name evidence="9" type="ORF">CDL20_08725</name>
</gene>
<dbReference type="GO" id="GO:0055085">
    <property type="term" value="P:transmembrane transport"/>
    <property type="evidence" value="ECO:0007669"/>
    <property type="project" value="InterPro"/>
</dbReference>
<dbReference type="Proteomes" id="UP000234840">
    <property type="component" value="Unassembled WGS sequence"/>
</dbReference>
<feature type="transmembrane region" description="Helical" evidence="7">
    <location>
        <begin position="140"/>
        <end position="162"/>
    </location>
</feature>
<evidence type="ECO:0000256" key="4">
    <source>
        <dbReference type="ARBA" id="ARBA00022692"/>
    </source>
</evidence>
<evidence type="ECO:0000313" key="10">
    <source>
        <dbReference type="Proteomes" id="UP000234840"/>
    </source>
</evidence>
<evidence type="ECO:0000256" key="2">
    <source>
        <dbReference type="ARBA" id="ARBA00022448"/>
    </source>
</evidence>
<keyword evidence="6 7" id="KW-0472">Membrane</keyword>
<comment type="subcellular location">
    <subcellularLocation>
        <location evidence="1 7">Cell membrane</location>
        <topology evidence="1 7">Multi-pass membrane protein</topology>
    </subcellularLocation>
</comment>
<feature type="transmembrane region" description="Helical" evidence="7">
    <location>
        <begin position="12"/>
        <end position="32"/>
    </location>
</feature>
<dbReference type="PROSITE" id="PS50928">
    <property type="entry name" value="ABC_TM1"/>
    <property type="match status" value="1"/>
</dbReference>
<evidence type="ECO:0000259" key="8">
    <source>
        <dbReference type="PROSITE" id="PS50928"/>
    </source>
</evidence>
<dbReference type="Gene3D" id="1.10.3720.10">
    <property type="entry name" value="MetI-like"/>
    <property type="match status" value="1"/>
</dbReference>
<name>A0A2N5PZG7_MEDGN</name>
<feature type="transmembrane region" description="Helical" evidence="7">
    <location>
        <begin position="183"/>
        <end position="205"/>
    </location>
</feature>
<feature type="domain" description="ABC transmembrane type-1" evidence="8">
    <location>
        <begin position="71"/>
        <end position="263"/>
    </location>
</feature>
<keyword evidence="4 7" id="KW-0812">Transmembrane</keyword>
<evidence type="ECO:0000256" key="6">
    <source>
        <dbReference type="ARBA" id="ARBA00023136"/>
    </source>
</evidence>
<sequence length="278" mass="31072">MKIKQRWVRGLLTVVFGICAVTSVYPLIWMFINSFKETTEIMTGESFGLPHIWKFSNYTDALFNRHILKFFINSVVVTGATLLLTIVVSVMLAYALTRMRWKLSTKVSKVVTLGILLPSQIVIVPIFMMLRSMHLINNPLSLILTITAFNIAMSTLMCSSFLSGIPYEMEEAAVMDGAGIFSILFKVIVPIIKPAIATMSINTFINSWNEFIYSLVLINGETYRTLPIALMNYSSGKYGTDYGGMYAAMVITSVLPVLLFVFFSNQVEKTFSAGAILK</sequence>
<evidence type="ECO:0000256" key="3">
    <source>
        <dbReference type="ARBA" id="ARBA00022475"/>
    </source>
</evidence>
<feature type="transmembrane region" description="Helical" evidence="7">
    <location>
        <begin position="70"/>
        <end position="95"/>
    </location>
</feature>
<evidence type="ECO:0000256" key="5">
    <source>
        <dbReference type="ARBA" id="ARBA00022989"/>
    </source>
</evidence>
<dbReference type="EMBL" id="NIHW01000020">
    <property type="protein sequence ID" value="PLT86257.1"/>
    <property type="molecule type" value="Genomic_DNA"/>
</dbReference>
<comment type="caution">
    <text evidence="9">The sequence shown here is derived from an EMBL/GenBank/DDBJ whole genome shotgun (WGS) entry which is preliminary data.</text>
</comment>
<keyword evidence="5 7" id="KW-1133">Transmembrane helix</keyword>
<proteinExistence type="inferred from homology"/>
<dbReference type="CDD" id="cd06261">
    <property type="entry name" value="TM_PBP2"/>
    <property type="match status" value="1"/>
</dbReference>
<dbReference type="InterPro" id="IPR035906">
    <property type="entry name" value="MetI-like_sf"/>
</dbReference>
<evidence type="ECO:0000256" key="7">
    <source>
        <dbReference type="RuleBase" id="RU363032"/>
    </source>
</evidence>
<dbReference type="PANTHER" id="PTHR32243:SF24">
    <property type="entry name" value="DIACETYLCHITOBIOSE UPTAKE SYSTEM PERMEASE PROTEIN NGCG"/>
    <property type="match status" value="1"/>
</dbReference>
<organism evidence="9 10">
    <name type="scientific">Mediterraneibacter gnavus</name>
    <name type="common">Ruminococcus gnavus</name>
    <dbReference type="NCBI Taxonomy" id="33038"/>
    <lineage>
        <taxon>Bacteria</taxon>
        <taxon>Bacillati</taxon>
        <taxon>Bacillota</taxon>
        <taxon>Clostridia</taxon>
        <taxon>Lachnospirales</taxon>
        <taxon>Lachnospiraceae</taxon>
        <taxon>Mediterraneibacter</taxon>
    </lineage>
</organism>
<keyword evidence="3" id="KW-1003">Cell membrane</keyword>
<feature type="transmembrane region" description="Helical" evidence="7">
    <location>
        <begin position="107"/>
        <end position="128"/>
    </location>
</feature>
<comment type="similarity">
    <text evidence="7">Belongs to the binding-protein-dependent transport system permease family.</text>
</comment>
<accession>A0A2N5PZG7</accession>
<evidence type="ECO:0000256" key="1">
    <source>
        <dbReference type="ARBA" id="ARBA00004651"/>
    </source>
</evidence>
<dbReference type="InterPro" id="IPR000515">
    <property type="entry name" value="MetI-like"/>
</dbReference>
<dbReference type="Pfam" id="PF00528">
    <property type="entry name" value="BPD_transp_1"/>
    <property type="match status" value="1"/>
</dbReference>
<reference evidence="9 10" key="1">
    <citation type="journal article" date="2017" name="Genome Med.">
        <title>A novel Ruminococcus gnavus clade enriched in inflammatory bowel disease patients.</title>
        <authorList>
            <person name="Hall A.B."/>
            <person name="Yassour M."/>
            <person name="Sauk J."/>
            <person name="Garner A."/>
            <person name="Jiang X."/>
            <person name="Arthur T."/>
            <person name="Lagoudas G.K."/>
            <person name="Vatanen T."/>
            <person name="Fornelos N."/>
            <person name="Wilson R."/>
            <person name="Bertha M."/>
            <person name="Cohen M."/>
            <person name="Garber J."/>
            <person name="Khalili H."/>
            <person name="Gevers D."/>
            <person name="Ananthakrishnan A.N."/>
            <person name="Kugathasan S."/>
            <person name="Lander E.S."/>
            <person name="Blainey P."/>
            <person name="Vlamakis H."/>
            <person name="Xavier R.J."/>
            <person name="Huttenhower C."/>
        </authorList>
    </citation>
    <scope>NUCLEOTIDE SEQUENCE [LARGE SCALE GENOMIC DNA]</scope>
    <source>
        <strain evidence="9 10">RJX1128</strain>
    </source>
</reference>
<dbReference type="AlphaFoldDB" id="A0A2N5PZG7"/>
<dbReference type="PANTHER" id="PTHR32243">
    <property type="entry name" value="MALTOSE TRANSPORT SYSTEM PERMEASE-RELATED"/>
    <property type="match status" value="1"/>
</dbReference>
<feature type="transmembrane region" description="Helical" evidence="7">
    <location>
        <begin position="245"/>
        <end position="263"/>
    </location>
</feature>